<keyword evidence="9" id="KW-1185">Reference proteome</keyword>
<evidence type="ECO:0000256" key="4">
    <source>
        <dbReference type="ARBA" id="ARBA00022692"/>
    </source>
</evidence>
<gene>
    <name evidence="8" type="ORF">SAMN02745977_02081</name>
</gene>
<keyword evidence="5 7" id="KW-1133">Transmembrane helix</keyword>
<keyword evidence="3" id="KW-0997">Cell inner membrane</keyword>
<dbReference type="NCBIfam" id="TIGR00765">
    <property type="entry name" value="yihY_not_rbn"/>
    <property type="match status" value="1"/>
</dbReference>
<sequence length="431" mass="47717">MQKLLRRLLDFHARLPLLLLDFPWRETLAMLRQRFREDHLSLTASSLTFTTLTAIVPFFAVVLSIFTAFPMFGKLQQALEQWMVQNLIPSAIANPVVESVTVFASHAKQLGTAGTVFFVLTAFLLMSSINEHLNAIWRVRKQRPLGQRLLIYWAAVTIGPVVLGASIATTSYVLSLSKGWITGTPVGTPGGIQFLINTVEFALMAGGMAALYHFVPNTRVRWTHALAGGVFAAAGIALAQRLLALYLARVPSYSVVYGTFATLPILLLWVYLAWIIILLGAVIAAYLPALLHGLRRHGQGMGWQMQLAIELLRKLNHAQQTPARGLSLEVLSQQLRVEAPQLEPVLEELAELRWVGRLDEEDSPWVLLVPAEKTRLEPLIARWLLPQTPQLQPLWQHTLADMTLLDALKRETVVNTSAGAVDLAGQSGQGK</sequence>
<evidence type="ECO:0000256" key="5">
    <source>
        <dbReference type="ARBA" id="ARBA00022989"/>
    </source>
</evidence>
<evidence type="ECO:0000256" key="6">
    <source>
        <dbReference type="ARBA" id="ARBA00023136"/>
    </source>
</evidence>
<dbReference type="InterPro" id="IPR023679">
    <property type="entry name" value="UPF0761_bac"/>
</dbReference>
<feature type="transmembrane region" description="Helical" evidence="7">
    <location>
        <begin position="194"/>
        <end position="214"/>
    </location>
</feature>
<dbReference type="EMBL" id="FOCW01000007">
    <property type="protein sequence ID" value="SEN81037.1"/>
    <property type="molecule type" value="Genomic_DNA"/>
</dbReference>
<protein>
    <recommendedName>
        <fullName evidence="7">UPF0761 membrane protein SAMN02745977_02081</fullName>
    </recommendedName>
</protein>
<evidence type="ECO:0000256" key="2">
    <source>
        <dbReference type="ARBA" id="ARBA00022475"/>
    </source>
</evidence>
<dbReference type="PANTHER" id="PTHR30213">
    <property type="entry name" value="INNER MEMBRANE PROTEIN YHJD"/>
    <property type="match status" value="1"/>
</dbReference>
<organism evidence="8 9">
    <name type="scientific">Brachymonas denitrificans DSM 15123</name>
    <dbReference type="NCBI Taxonomy" id="1121117"/>
    <lineage>
        <taxon>Bacteria</taxon>
        <taxon>Pseudomonadati</taxon>
        <taxon>Pseudomonadota</taxon>
        <taxon>Betaproteobacteria</taxon>
        <taxon>Burkholderiales</taxon>
        <taxon>Comamonadaceae</taxon>
        <taxon>Brachymonas</taxon>
    </lineage>
</organism>
<evidence type="ECO:0000256" key="1">
    <source>
        <dbReference type="ARBA" id="ARBA00004651"/>
    </source>
</evidence>
<dbReference type="HAMAP" id="MF_00672">
    <property type="entry name" value="UPF0761"/>
    <property type="match status" value="1"/>
</dbReference>
<dbReference type="Pfam" id="PF03631">
    <property type="entry name" value="Virul_fac_BrkB"/>
    <property type="match status" value="1"/>
</dbReference>
<keyword evidence="4 7" id="KW-0812">Transmembrane</keyword>
<feature type="transmembrane region" description="Helical" evidence="7">
    <location>
        <begin position="226"/>
        <end position="248"/>
    </location>
</feature>
<dbReference type="GO" id="GO:0005886">
    <property type="term" value="C:plasma membrane"/>
    <property type="evidence" value="ECO:0007669"/>
    <property type="project" value="UniProtKB-SubCell"/>
</dbReference>
<dbReference type="InterPro" id="IPR017039">
    <property type="entry name" value="Virul_fac_BrkB"/>
</dbReference>
<feature type="transmembrane region" description="Helical" evidence="7">
    <location>
        <begin position="268"/>
        <end position="291"/>
    </location>
</feature>
<accession>A0A1H8JL73</accession>
<dbReference type="Proteomes" id="UP000199531">
    <property type="component" value="Unassembled WGS sequence"/>
</dbReference>
<feature type="transmembrane region" description="Helical" evidence="7">
    <location>
        <begin position="110"/>
        <end position="129"/>
    </location>
</feature>
<evidence type="ECO:0000256" key="7">
    <source>
        <dbReference type="HAMAP-Rule" id="MF_00672"/>
    </source>
</evidence>
<keyword evidence="6 7" id="KW-0472">Membrane</keyword>
<dbReference type="RefSeq" id="WP_234970119.1">
    <property type="nucleotide sequence ID" value="NZ_FOCW01000007.1"/>
</dbReference>
<evidence type="ECO:0000256" key="3">
    <source>
        <dbReference type="ARBA" id="ARBA00022519"/>
    </source>
</evidence>
<evidence type="ECO:0000313" key="8">
    <source>
        <dbReference type="EMBL" id="SEN81037.1"/>
    </source>
</evidence>
<evidence type="ECO:0000313" key="9">
    <source>
        <dbReference type="Proteomes" id="UP000199531"/>
    </source>
</evidence>
<dbReference type="AlphaFoldDB" id="A0A1H8JL73"/>
<keyword evidence="2 7" id="KW-1003">Cell membrane</keyword>
<feature type="transmembrane region" description="Helical" evidence="7">
    <location>
        <begin position="150"/>
        <end position="174"/>
    </location>
</feature>
<dbReference type="PANTHER" id="PTHR30213:SF0">
    <property type="entry name" value="UPF0761 MEMBRANE PROTEIN YIHY"/>
    <property type="match status" value="1"/>
</dbReference>
<comment type="similarity">
    <text evidence="7">Belongs to the UPF0761 family.</text>
</comment>
<proteinExistence type="inferred from homology"/>
<name>A0A1H8JL73_9BURK</name>
<reference evidence="8 9" key="1">
    <citation type="submission" date="2016-10" db="EMBL/GenBank/DDBJ databases">
        <authorList>
            <person name="de Groot N.N."/>
        </authorList>
    </citation>
    <scope>NUCLEOTIDE SEQUENCE [LARGE SCALE GENOMIC DNA]</scope>
    <source>
        <strain evidence="8 9">DSM 15123</strain>
    </source>
</reference>
<feature type="transmembrane region" description="Helical" evidence="7">
    <location>
        <begin position="40"/>
        <end position="66"/>
    </location>
</feature>
<comment type="subcellular location">
    <subcellularLocation>
        <location evidence="1 7">Cell membrane</location>
        <topology evidence="1 7">Multi-pass membrane protein</topology>
    </subcellularLocation>
</comment>